<feature type="transmembrane region" description="Helical" evidence="1">
    <location>
        <begin position="39"/>
        <end position="59"/>
    </location>
</feature>
<dbReference type="KEGG" id="cbd:CBUD_2150"/>
<dbReference type="HOGENOM" id="CLU_015114_7_0_6"/>
<dbReference type="AlphaFoldDB" id="A9KDA6"/>
<name>A9KDA6_COXBN</name>
<organism evidence="2 3">
    <name type="scientific">Coxiella burnetii (strain Dugway 5J108-111)</name>
    <dbReference type="NCBI Taxonomy" id="434922"/>
    <lineage>
        <taxon>Bacteria</taxon>
        <taxon>Pseudomonadati</taxon>
        <taxon>Pseudomonadota</taxon>
        <taxon>Gammaproteobacteria</taxon>
        <taxon>Legionellales</taxon>
        <taxon>Coxiellaceae</taxon>
        <taxon>Coxiella</taxon>
    </lineage>
</organism>
<feature type="transmembrane region" description="Helical" evidence="1">
    <location>
        <begin position="65"/>
        <end position="85"/>
    </location>
</feature>
<reference evidence="2 3" key="1">
    <citation type="journal article" date="2009" name="Infect. Immun.">
        <title>Comparative genomics reveal extensive transposon-mediated genomic plasticity and diversity among potential effector proteins within the genus Coxiella.</title>
        <authorList>
            <person name="Beare P.A."/>
            <person name="Unsworth N."/>
            <person name="Andoh M."/>
            <person name="Voth D.E."/>
            <person name="Omsland A."/>
            <person name="Gilk S.D."/>
            <person name="Williams K.P."/>
            <person name="Sobral B.W."/>
            <person name="Kupko J.J.III."/>
            <person name="Porcella S.F."/>
            <person name="Samuel J.E."/>
            <person name="Heinzen R.A."/>
        </authorList>
    </citation>
    <scope>NUCLEOTIDE SEQUENCE [LARGE SCALE GENOMIC DNA]</scope>
    <source>
        <strain evidence="2 3">Dugway 5J108-111</strain>
    </source>
</reference>
<keyword evidence="1" id="KW-0472">Membrane</keyword>
<dbReference type="RefSeq" id="WP_011997453.1">
    <property type="nucleotide sequence ID" value="NC_009727.1"/>
</dbReference>
<evidence type="ECO:0000256" key="1">
    <source>
        <dbReference type="SAM" id="Phobius"/>
    </source>
</evidence>
<dbReference type="Proteomes" id="UP000008555">
    <property type="component" value="Chromosome"/>
</dbReference>
<keyword evidence="1" id="KW-0812">Transmembrane</keyword>
<gene>
    <name evidence="2" type="ordered locus">CBUD_2150</name>
</gene>
<feature type="transmembrane region" description="Helical" evidence="1">
    <location>
        <begin position="129"/>
        <end position="148"/>
    </location>
</feature>
<sequence>MISWSAVLGYTSIPVLLMIVGGILSFLKKPSPSLTSAVQHFAAGVVFAAVAAELIPVLLHHHIRWVIVIGFAAGVFVMLLTEWFADKLSTSTRHFKRLPLSLIVVVAIDVFIDGILVSVSFLANSRSGIIIALALALETLFLGMATTLKMADNKVHRALGIFVIFLIGLCILIGASLGFGIVSGLSLNFRIAIIAFGVAALLYLVAEELLTEAHEVPETRLATVAFFVGFLIVLFVH</sequence>
<dbReference type="EMBL" id="CP000733">
    <property type="protein sequence ID" value="ABS78233.1"/>
    <property type="molecule type" value="Genomic_DNA"/>
</dbReference>
<feature type="transmembrane region" description="Helical" evidence="1">
    <location>
        <begin position="6"/>
        <end position="27"/>
    </location>
</feature>
<feature type="transmembrane region" description="Helical" evidence="1">
    <location>
        <begin position="97"/>
        <end position="123"/>
    </location>
</feature>
<protein>
    <submittedName>
        <fullName evidence="2">Zinc uptake transporter</fullName>
    </submittedName>
</protein>
<evidence type="ECO:0000313" key="3">
    <source>
        <dbReference type="Proteomes" id="UP000008555"/>
    </source>
</evidence>
<feature type="transmembrane region" description="Helical" evidence="1">
    <location>
        <begin position="218"/>
        <end position="236"/>
    </location>
</feature>
<accession>A9KDA6</accession>
<feature type="transmembrane region" description="Helical" evidence="1">
    <location>
        <begin position="187"/>
        <end position="206"/>
    </location>
</feature>
<evidence type="ECO:0000313" key="2">
    <source>
        <dbReference type="EMBL" id="ABS78233.1"/>
    </source>
</evidence>
<feature type="transmembrane region" description="Helical" evidence="1">
    <location>
        <begin position="160"/>
        <end position="181"/>
    </location>
</feature>
<keyword evidence="1" id="KW-1133">Transmembrane helix</keyword>
<proteinExistence type="predicted"/>